<dbReference type="EC" id="1.4.99.-" evidence="7"/>
<dbReference type="HAMAP" id="MF_01202">
    <property type="entry name" value="DadA"/>
    <property type="match status" value="1"/>
</dbReference>
<keyword evidence="5 7" id="KW-0560">Oxidoreductase</keyword>
<keyword evidence="3 7" id="KW-0285">Flavoprotein</keyword>
<dbReference type="AlphaFoldDB" id="A0A1L0AKB2"/>
<comment type="cofactor">
    <cofactor evidence="1 7">
        <name>FAD</name>
        <dbReference type="ChEBI" id="CHEBI:57692"/>
    </cofactor>
</comment>
<evidence type="ECO:0000259" key="8">
    <source>
        <dbReference type="Pfam" id="PF01266"/>
    </source>
</evidence>
<gene>
    <name evidence="7" type="primary">dadA</name>
    <name evidence="9" type="ORF">NVI5450_4571</name>
</gene>
<comment type="catalytic activity">
    <reaction evidence="6 7">
        <text>a D-alpha-amino acid + A + H2O = a 2-oxocarboxylate + AH2 + NH4(+)</text>
        <dbReference type="Rhea" id="RHEA:18125"/>
        <dbReference type="ChEBI" id="CHEBI:13193"/>
        <dbReference type="ChEBI" id="CHEBI:15377"/>
        <dbReference type="ChEBI" id="CHEBI:17499"/>
        <dbReference type="ChEBI" id="CHEBI:28938"/>
        <dbReference type="ChEBI" id="CHEBI:35179"/>
        <dbReference type="ChEBI" id="CHEBI:59871"/>
    </reaction>
</comment>
<dbReference type="RefSeq" id="WP_254796204.1">
    <property type="nucleotide sequence ID" value="NZ_FPLD01000131.1"/>
</dbReference>
<comment type="function">
    <text evidence="7">Oxidative deamination of D-amino acids.</text>
</comment>
<dbReference type="InterPro" id="IPR036188">
    <property type="entry name" value="FAD/NAD-bd_sf"/>
</dbReference>
<keyword evidence="4 7" id="KW-0274">FAD</keyword>
<protein>
    <recommendedName>
        <fullName evidence="7">D-amino acid dehydrogenase</fullName>
        <ecNumber evidence="7">1.4.99.-</ecNumber>
    </recommendedName>
</protein>
<evidence type="ECO:0000256" key="2">
    <source>
        <dbReference type="ARBA" id="ARBA00009410"/>
    </source>
</evidence>
<evidence type="ECO:0000256" key="5">
    <source>
        <dbReference type="ARBA" id="ARBA00023002"/>
    </source>
</evidence>
<dbReference type="NCBIfam" id="NF001933">
    <property type="entry name" value="PRK00711.1"/>
    <property type="match status" value="1"/>
</dbReference>
<dbReference type="Proteomes" id="UP000183794">
    <property type="component" value="Unassembled WGS sequence"/>
</dbReference>
<dbReference type="InterPro" id="IPR006076">
    <property type="entry name" value="FAD-dep_OxRdtase"/>
</dbReference>
<dbReference type="GO" id="GO:0055130">
    <property type="term" value="P:D-alanine catabolic process"/>
    <property type="evidence" value="ECO:0007669"/>
    <property type="project" value="TreeGrafter"/>
</dbReference>
<dbReference type="GO" id="GO:0005886">
    <property type="term" value="C:plasma membrane"/>
    <property type="evidence" value="ECO:0007669"/>
    <property type="project" value="TreeGrafter"/>
</dbReference>
<evidence type="ECO:0000256" key="4">
    <source>
        <dbReference type="ARBA" id="ARBA00022827"/>
    </source>
</evidence>
<dbReference type="PANTHER" id="PTHR13847:SF280">
    <property type="entry name" value="D-AMINO ACID DEHYDROGENASE"/>
    <property type="match status" value="1"/>
</dbReference>
<evidence type="ECO:0000256" key="3">
    <source>
        <dbReference type="ARBA" id="ARBA00022630"/>
    </source>
</evidence>
<name>A0A1L0AKB2_9GAMM</name>
<dbReference type="Gene3D" id="3.30.9.10">
    <property type="entry name" value="D-Amino Acid Oxidase, subunit A, domain 2"/>
    <property type="match status" value="1"/>
</dbReference>
<sequence length="435" mass="47063">MLAVLFIGDGRYKMKVMVLGCGVIGLTSAWYLAEAGHEVTVIERQARGAEETSFANAGQISYGYSSPWAAPGIPVKAIKWLAQKHAPLKIKPGLSPDLYLWAAKMLANCNQQSYEINKARMLRIANYSRNCLIELRQQQDIHYEGRQKGTLQVFRHESQLSGIAKDIKILADSGTSYEALDVTGCIAAEPGLASVKDKIVGGLRLPDDETGDCYQFCQQLTALAQAAGVKFKFGVTVNKLNHNDGKISSVDTSVGELTADAYVVALGCYSSTLLSSTLSPFRLALPIYPVKGYSLTVPVVDSAQAPVSTVMDETYKVAITRFDQRIRVAGTAELAGYNLDLTASRKETIAMVIKDLFPNAGDMSKAEFWTGLRPMTPDGTPIIGKTPVANLFTNCGHGTLGWTMACGSARYLADVVSGVAPDIDSRDLDVYHYGH</sequence>
<dbReference type="EMBL" id="FPLD01000131">
    <property type="protein sequence ID" value="SGZ17753.1"/>
    <property type="molecule type" value="Genomic_DNA"/>
</dbReference>
<evidence type="ECO:0000256" key="1">
    <source>
        <dbReference type="ARBA" id="ARBA00001974"/>
    </source>
</evidence>
<evidence type="ECO:0000256" key="7">
    <source>
        <dbReference type="HAMAP-Rule" id="MF_01202"/>
    </source>
</evidence>
<dbReference type="InterPro" id="IPR023080">
    <property type="entry name" value="DadA"/>
</dbReference>
<dbReference type="SUPFAM" id="SSF51905">
    <property type="entry name" value="FAD/NAD(P)-binding domain"/>
    <property type="match status" value="1"/>
</dbReference>
<accession>A0A1L0AKB2</accession>
<reference evidence="9 10" key="1">
    <citation type="submission" date="2016-11" db="EMBL/GenBank/DDBJ databases">
        <authorList>
            <person name="Jaros S."/>
            <person name="Januszkiewicz K."/>
            <person name="Wedrychowicz H."/>
        </authorList>
    </citation>
    <scope>NUCLEOTIDE SEQUENCE [LARGE SCALE GENOMIC DNA]</scope>
    <source>
        <strain evidence="9">NVI 5450</strain>
    </source>
</reference>
<evidence type="ECO:0000313" key="9">
    <source>
        <dbReference type="EMBL" id="SGZ17753.1"/>
    </source>
</evidence>
<dbReference type="Pfam" id="PF01266">
    <property type="entry name" value="DAO"/>
    <property type="match status" value="1"/>
</dbReference>
<feature type="domain" description="FAD dependent oxidoreductase" evidence="8">
    <location>
        <begin position="15"/>
        <end position="414"/>
    </location>
</feature>
<dbReference type="FunFam" id="3.50.50.60:FF:000020">
    <property type="entry name" value="D-amino acid dehydrogenase"/>
    <property type="match status" value="1"/>
</dbReference>
<comment type="similarity">
    <text evidence="2 7">Belongs to the DadA oxidoreductase family.</text>
</comment>
<dbReference type="Gene3D" id="3.50.50.60">
    <property type="entry name" value="FAD/NAD(P)-binding domain"/>
    <property type="match status" value="2"/>
</dbReference>
<proteinExistence type="inferred from homology"/>
<feature type="binding site" evidence="7">
    <location>
        <begin position="16"/>
        <end position="30"/>
    </location>
    <ligand>
        <name>FAD</name>
        <dbReference type="ChEBI" id="CHEBI:57692"/>
    </ligand>
</feature>
<organism evidence="9 10">
    <name type="scientific">Moritella viscosa</name>
    <dbReference type="NCBI Taxonomy" id="80854"/>
    <lineage>
        <taxon>Bacteria</taxon>
        <taxon>Pseudomonadati</taxon>
        <taxon>Pseudomonadota</taxon>
        <taxon>Gammaproteobacteria</taxon>
        <taxon>Alteromonadales</taxon>
        <taxon>Moritellaceae</taxon>
        <taxon>Moritella</taxon>
    </lineage>
</organism>
<evidence type="ECO:0000313" key="10">
    <source>
        <dbReference type="Proteomes" id="UP000183794"/>
    </source>
</evidence>
<dbReference type="GO" id="GO:0008718">
    <property type="term" value="F:D-amino-acid dehydrogenase activity"/>
    <property type="evidence" value="ECO:0007669"/>
    <property type="project" value="UniProtKB-UniRule"/>
</dbReference>
<dbReference type="PANTHER" id="PTHR13847">
    <property type="entry name" value="SARCOSINE DEHYDROGENASE-RELATED"/>
    <property type="match status" value="1"/>
</dbReference>
<dbReference type="SUPFAM" id="SSF54373">
    <property type="entry name" value="FAD-linked reductases, C-terminal domain"/>
    <property type="match status" value="1"/>
</dbReference>
<dbReference type="GO" id="GO:0005737">
    <property type="term" value="C:cytoplasm"/>
    <property type="evidence" value="ECO:0007669"/>
    <property type="project" value="TreeGrafter"/>
</dbReference>
<evidence type="ECO:0000256" key="6">
    <source>
        <dbReference type="ARBA" id="ARBA00047884"/>
    </source>
</evidence>